<gene>
    <name evidence="8" type="ORF">DORLON_02513</name>
</gene>
<proteinExistence type="predicted"/>
<dbReference type="Proteomes" id="UP000004016">
    <property type="component" value="Unassembled WGS sequence"/>
</dbReference>
<keyword evidence="4 6" id="KW-1133">Transmembrane helix</keyword>
<feature type="transmembrane region" description="Helical" evidence="6">
    <location>
        <begin position="178"/>
        <end position="201"/>
    </location>
</feature>
<keyword evidence="3 6" id="KW-0812">Transmembrane</keyword>
<dbReference type="eggNOG" id="COG1284">
    <property type="taxonomic scope" value="Bacteria"/>
</dbReference>
<dbReference type="HOGENOM" id="CLU_063199_1_1_9"/>
<evidence type="ECO:0000256" key="2">
    <source>
        <dbReference type="ARBA" id="ARBA00022475"/>
    </source>
</evidence>
<reference evidence="8 9" key="1">
    <citation type="submission" date="2007-03" db="EMBL/GenBank/DDBJ databases">
        <authorList>
            <person name="Fulton L."/>
            <person name="Clifton S."/>
            <person name="Fulton B."/>
            <person name="Xu J."/>
            <person name="Minx P."/>
            <person name="Pepin K.H."/>
            <person name="Johnson M."/>
            <person name="Thiruvilangam P."/>
            <person name="Bhonagiri V."/>
            <person name="Nash W.E."/>
            <person name="Mardis E.R."/>
            <person name="Wilson R.K."/>
        </authorList>
    </citation>
    <scope>NUCLEOTIDE SEQUENCE [LARGE SCALE GENOMIC DNA]</scope>
    <source>
        <strain evidence="8 9">DSM 13814</strain>
    </source>
</reference>
<dbReference type="Pfam" id="PF10035">
    <property type="entry name" value="DUF2179"/>
    <property type="match status" value="1"/>
</dbReference>
<organism evidence="8 9">
    <name type="scientific">Dorea longicatena DSM 13814</name>
    <dbReference type="NCBI Taxonomy" id="411462"/>
    <lineage>
        <taxon>Bacteria</taxon>
        <taxon>Bacillati</taxon>
        <taxon>Bacillota</taxon>
        <taxon>Clostridia</taxon>
        <taxon>Lachnospirales</taxon>
        <taxon>Lachnospiraceae</taxon>
        <taxon>Dorea</taxon>
    </lineage>
</organism>
<dbReference type="InterPro" id="IPR051461">
    <property type="entry name" value="UPF0750_membrane"/>
</dbReference>
<evidence type="ECO:0000313" key="9">
    <source>
        <dbReference type="Proteomes" id="UP000004016"/>
    </source>
</evidence>
<protein>
    <recommendedName>
        <fullName evidence="7">DUF2179 domain-containing protein</fullName>
    </recommendedName>
</protein>
<dbReference type="InterPro" id="IPR019264">
    <property type="entry name" value="DUF2179"/>
</dbReference>
<evidence type="ECO:0000256" key="3">
    <source>
        <dbReference type="ARBA" id="ARBA00022692"/>
    </source>
</evidence>
<feature type="domain" description="DUF2179" evidence="7">
    <location>
        <begin position="254"/>
        <end position="308"/>
    </location>
</feature>
<evidence type="ECO:0000256" key="5">
    <source>
        <dbReference type="ARBA" id="ARBA00023136"/>
    </source>
</evidence>
<comment type="subcellular location">
    <subcellularLocation>
        <location evidence="1">Cell membrane</location>
        <topology evidence="1">Multi-pass membrane protein</topology>
    </subcellularLocation>
</comment>
<feature type="transmembrane region" description="Helical" evidence="6">
    <location>
        <begin position="38"/>
        <end position="60"/>
    </location>
</feature>
<keyword evidence="2" id="KW-1003">Cell membrane</keyword>
<comment type="caution">
    <text evidence="8">The sequence shown here is derived from an EMBL/GenBank/DDBJ whole genome shotgun (WGS) entry which is preliminary data.</text>
</comment>
<dbReference type="PANTHER" id="PTHR33545:SF5">
    <property type="entry name" value="UPF0750 MEMBRANE PROTEIN YITT"/>
    <property type="match status" value="1"/>
</dbReference>
<accession>A6BJL8</accession>
<feature type="transmembrane region" description="Helical" evidence="6">
    <location>
        <begin position="72"/>
        <end position="104"/>
    </location>
</feature>
<evidence type="ECO:0000256" key="6">
    <source>
        <dbReference type="SAM" id="Phobius"/>
    </source>
</evidence>
<feature type="transmembrane region" description="Helical" evidence="6">
    <location>
        <begin position="139"/>
        <end position="157"/>
    </location>
</feature>
<dbReference type="AlphaFoldDB" id="A6BJL8"/>
<reference evidence="8 9" key="2">
    <citation type="submission" date="2007-04" db="EMBL/GenBank/DDBJ databases">
        <title>Draft genome sequence of Dorea longicatena (DSM 13814).</title>
        <authorList>
            <person name="Sudarsanam P."/>
            <person name="Ley R."/>
            <person name="Guruge J."/>
            <person name="Turnbaugh P.J."/>
            <person name="Mahowald M."/>
            <person name="Liep D."/>
            <person name="Gordon J."/>
        </authorList>
    </citation>
    <scope>NUCLEOTIDE SEQUENCE [LARGE SCALE GENOMIC DNA]</scope>
    <source>
        <strain evidence="8 9">DSM 13814</strain>
    </source>
</reference>
<dbReference type="CDD" id="cd16380">
    <property type="entry name" value="YitT_C"/>
    <property type="match status" value="1"/>
</dbReference>
<dbReference type="InterPro" id="IPR015867">
    <property type="entry name" value="N-reg_PII/ATP_PRibTrfase_C"/>
</dbReference>
<dbReference type="Gene3D" id="3.30.70.120">
    <property type="match status" value="1"/>
</dbReference>
<evidence type="ECO:0000256" key="4">
    <source>
        <dbReference type="ARBA" id="ARBA00022989"/>
    </source>
</evidence>
<keyword evidence="5 6" id="KW-0472">Membrane</keyword>
<dbReference type="GO" id="GO:0005886">
    <property type="term" value="C:plasma membrane"/>
    <property type="evidence" value="ECO:0007669"/>
    <property type="project" value="UniProtKB-SubCell"/>
</dbReference>
<name>A6BJL8_9FIRM</name>
<dbReference type="PIRSF" id="PIRSF006483">
    <property type="entry name" value="Membrane_protein_YitT"/>
    <property type="match status" value="1"/>
</dbReference>
<dbReference type="PANTHER" id="PTHR33545">
    <property type="entry name" value="UPF0750 MEMBRANE PROTEIN YITT-RELATED"/>
    <property type="match status" value="1"/>
</dbReference>
<evidence type="ECO:0000259" key="7">
    <source>
        <dbReference type="Pfam" id="PF10035"/>
    </source>
</evidence>
<evidence type="ECO:0000256" key="1">
    <source>
        <dbReference type="ARBA" id="ARBA00004651"/>
    </source>
</evidence>
<feature type="transmembrane region" description="Helical" evidence="6">
    <location>
        <begin position="207"/>
        <end position="226"/>
    </location>
</feature>
<evidence type="ECO:0000313" key="8">
    <source>
        <dbReference type="EMBL" id="EDM62101.1"/>
    </source>
</evidence>
<dbReference type="Pfam" id="PF02588">
    <property type="entry name" value="YitT_membrane"/>
    <property type="match status" value="1"/>
</dbReference>
<dbReference type="EMBL" id="AAXB02000017">
    <property type="protein sequence ID" value="EDM62101.1"/>
    <property type="molecule type" value="Genomic_DNA"/>
</dbReference>
<dbReference type="InterPro" id="IPR003740">
    <property type="entry name" value="YitT"/>
</dbReference>
<sequence length="320" mass="35059">MKKADNHRTTLVVRCMSAENVKINLGGMEMKNVNWKELFIDILVDIVAGMIIAVGIYNFALNADFPVAGFSGIAIILYHIFGLPVGAGTIILNVPVAIFCYKFLGKEFFLKSMKSMIISSLLMDYVAPLFPVYNGSRLLAALCMGVLCGIGYAMIFMRGSSTGGQDFISVAIKKVKPHITLGIITFVLDICTIILGTVLVFKDVDGLIYGVIVTYLMAMVMDRIMYGIDEGKMTLIVTDKGAEIAEQIDAYSGRGSTILKGMGSYSKKNKDVVMCACNNKQMYTIKKMVHTIDPKAFTIIVESNEVVGEGFKEEIPDIEL</sequence>